<feature type="compositionally biased region" description="Polar residues" evidence="1">
    <location>
        <begin position="271"/>
        <end position="290"/>
    </location>
</feature>
<dbReference type="AlphaFoldDB" id="A0A811K2J6"/>
<dbReference type="Gene3D" id="3.30.420.10">
    <property type="entry name" value="Ribonuclease H-like superfamily/Ribonuclease H"/>
    <property type="match status" value="1"/>
</dbReference>
<evidence type="ECO:0000313" key="3">
    <source>
        <dbReference type="EMBL" id="CAD5210035.1"/>
    </source>
</evidence>
<feature type="compositionally biased region" description="Basic and acidic residues" evidence="1">
    <location>
        <begin position="318"/>
        <end position="331"/>
    </location>
</feature>
<name>A0A811K2J6_9BILA</name>
<dbReference type="SUPFAM" id="SSF53098">
    <property type="entry name" value="Ribonuclease H-like"/>
    <property type="match status" value="1"/>
</dbReference>
<dbReference type="EMBL" id="CAJFCW020000002">
    <property type="protein sequence ID" value="CAG9090581.1"/>
    <property type="molecule type" value="Genomic_DNA"/>
</dbReference>
<dbReference type="GO" id="GO:0004523">
    <property type="term" value="F:RNA-DNA hybrid ribonuclease activity"/>
    <property type="evidence" value="ECO:0007669"/>
    <property type="project" value="InterPro"/>
</dbReference>
<feature type="compositionally biased region" description="Polar residues" evidence="1">
    <location>
        <begin position="503"/>
        <end position="518"/>
    </location>
</feature>
<feature type="compositionally biased region" description="Low complexity" evidence="1">
    <location>
        <begin position="419"/>
        <end position="433"/>
    </location>
</feature>
<feature type="compositionally biased region" description="Low complexity" evidence="1">
    <location>
        <begin position="221"/>
        <end position="231"/>
    </location>
</feature>
<feature type="compositionally biased region" description="Low complexity" evidence="1">
    <location>
        <begin position="580"/>
        <end position="592"/>
    </location>
</feature>
<feature type="compositionally biased region" description="Polar residues" evidence="1">
    <location>
        <begin position="544"/>
        <end position="579"/>
    </location>
</feature>
<feature type="compositionally biased region" description="Polar residues" evidence="1">
    <location>
        <begin position="51"/>
        <end position="65"/>
    </location>
</feature>
<dbReference type="Proteomes" id="UP000614601">
    <property type="component" value="Unassembled WGS sequence"/>
</dbReference>
<evidence type="ECO:0000259" key="2">
    <source>
        <dbReference type="PROSITE" id="PS50879"/>
    </source>
</evidence>
<feature type="compositionally biased region" description="Low complexity" evidence="1">
    <location>
        <begin position="635"/>
        <end position="651"/>
    </location>
</feature>
<sequence>MKNRLPSTTNFHRLMAAGVSRRRASSAPPPSRLGVNPAPVNVVPQRELHTARSSTSRGAQHGPQSPKTPPGAITVYTDGSCHGNYASGVGIYFGENHPLNTSQPLHGSYHSSGLAEIKAAQMALEQLQRWPGYKGEHVVIRTDYKPLIDILISRRPAAYATEIAEVRRLAESFPLGVSFQHIYGHNGHPAQEKADELARISTMNHRRARSASPLPDNTGVRGSQSDASRSRSQNRSRSGSRSRNRSRSRQRSVSREGRKGAGVEVYVPHRNPNQPLNTATHLKTETSTPTLPSPHGRPAKGISSESSVEMDQWPFQSHAEERPSRSREVVHRRPVPPSVYLRTNRPANPSTTTSGSDFSERNMMTLRTETSDIRTGTDVSTAFSQNSHQSTSPRRNVHYIGPNPRDHGFLSDTGSFAQSRSRSLSSASRNVSSPPTPRDARRRRTVSGDAGFERRQRGRANRRDRRMERVRQMIQTARQRNNSSRSQSLPGDQRNLSGDHVGQISSSHGVQQGQANQMGSSHGGHPGPAGQMGSNHGGHPGQAGQMSQHQPCQVASDQNQQGDQASQRGPANAGQMNPGSASQRSQAQAGQLQVGPIAAVQVQHHPSQTNQLNPYLLGLSRQNQPSQVLLKQARQRSQSQTSSGQEGQSRRPSSGLLRPGSQGSGQPSPYQRSQASSSQSASSNRSQSSQLSSSQASQESQSGTLSSGLTSHGTLSSQSSRRPSSGLLRPGSQDQDRQPSPYLRSGQRSRSLSTGIWTSGQSGQVSPYQASQGSQLSSSQTSQSSQLSSSQASQRNSSQASQLSSSQARRRSQRSRSMHTAIEQVQDGQLGSRQARQRSQSQGRHMSQNGQPTSGQVGQRRGRRRNRSRASVNMAAAQRNLARRPRQGGQMSSSQVRQRSQSQGGQMSQNGQPRLGQARQRSQSSQMSSSQARQRSQTGQTYSSQAKQRSQSSQRNSSQSRPSSQSRSIQGHSSHSGASQGGHSQGGNSASQGGHGASQGGHGASRGGRR</sequence>
<feature type="compositionally biased region" description="Basic residues" evidence="1">
    <location>
        <begin position="232"/>
        <end position="252"/>
    </location>
</feature>
<feature type="domain" description="RNase H type-1" evidence="2">
    <location>
        <begin position="69"/>
        <end position="203"/>
    </location>
</feature>
<proteinExistence type="predicted"/>
<feature type="compositionally biased region" description="Low complexity" evidence="1">
    <location>
        <begin position="671"/>
        <end position="732"/>
    </location>
</feature>
<comment type="caution">
    <text evidence="3">The sequence shown here is derived from an EMBL/GenBank/DDBJ whole genome shotgun (WGS) entry which is preliminary data.</text>
</comment>
<keyword evidence="4" id="KW-1185">Reference proteome</keyword>
<organism evidence="3 4">
    <name type="scientific">Bursaphelenchus okinawaensis</name>
    <dbReference type="NCBI Taxonomy" id="465554"/>
    <lineage>
        <taxon>Eukaryota</taxon>
        <taxon>Metazoa</taxon>
        <taxon>Ecdysozoa</taxon>
        <taxon>Nematoda</taxon>
        <taxon>Chromadorea</taxon>
        <taxon>Rhabditida</taxon>
        <taxon>Tylenchina</taxon>
        <taxon>Tylenchomorpha</taxon>
        <taxon>Aphelenchoidea</taxon>
        <taxon>Aphelenchoididae</taxon>
        <taxon>Bursaphelenchus</taxon>
    </lineage>
</organism>
<feature type="compositionally biased region" description="Polar residues" evidence="1">
    <location>
        <begin position="845"/>
        <end position="855"/>
    </location>
</feature>
<feature type="region of interest" description="Disordered" evidence="1">
    <location>
        <begin position="203"/>
        <end position="362"/>
    </location>
</feature>
<dbReference type="PROSITE" id="PS50879">
    <property type="entry name" value="RNASE_H_1"/>
    <property type="match status" value="1"/>
</dbReference>
<feature type="region of interest" description="Disordered" evidence="1">
    <location>
        <begin position="626"/>
        <end position="1010"/>
    </location>
</feature>
<dbReference type="OrthoDB" id="407198at2759"/>
<dbReference type="CDD" id="cd09280">
    <property type="entry name" value="RNase_HI_eukaryote_like"/>
    <property type="match status" value="1"/>
</dbReference>
<reference evidence="3" key="1">
    <citation type="submission" date="2020-09" db="EMBL/GenBank/DDBJ databases">
        <authorList>
            <person name="Kikuchi T."/>
        </authorList>
    </citation>
    <scope>NUCLEOTIDE SEQUENCE</scope>
    <source>
        <strain evidence="3">SH1</strain>
    </source>
</reference>
<feature type="compositionally biased region" description="Gly residues" evidence="1">
    <location>
        <begin position="993"/>
        <end position="1010"/>
    </location>
</feature>
<feature type="compositionally biased region" description="Polar residues" evidence="1">
    <location>
        <begin position="746"/>
        <end position="768"/>
    </location>
</feature>
<feature type="compositionally biased region" description="Basic residues" evidence="1">
    <location>
        <begin position="808"/>
        <end position="817"/>
    </location>
</feature>
<dbReference type="InterPro" id="IPR002156">
    <property type="entry name" value="RNaseH_domain"/>
</dbReference>
<dbReference type="InterPro" id="IPR012337">
    <property type="entry name" value="RNaseH-like_sf"/>
</dbReference>
<feature type="compositionally biased region" description="Polar residues" evidence="1">
    <location>
        <begin position="382"/>
        <end position="394"/>
    </location>
</feature>
<feature type="compositionally biased region" description="Low complexity" evidence="1">
    <location>
        <begin position="828"/>
        <end position="844"/>
    </location>
</feature>
<evidence type="ECO:0000313" key="4">
    <source>
        <dbReference type="Proteomes" id="UP000614601"/>
    </source>
</evidence>
<feature type="compositionally biased region" description="Low complexity" evidence="1">
    <location>
        <begin position="769"/>
        <end position="807"/>
    </location>
</feature>
<dbReference type="Pfam" id="PF00075">
    <property type="entry name" value="RNase_H"/>
    <property type="match status" value="1"/>
</dbReference>
<feature type="compositionally biased region" description="Low complexity" evidence="1">
    <location>
        <begin position="887"/>
        <end position="978"/>
    </location>
</feature>
<dbReference type="InterPro" id="IPR036397">
    <property type="entry name" value="RNaseH_sf"/>
</dbReference>
<feature type="compositionally biased region" description="Low complexity" evidence="1">
    <location>
        <begin position="478"/>
        <end position="488"/>
    </location>
</feature>
<gene>
    <name evidence="3" type="ORF">BOKJ2_LOCUS2986</name>
</gene>
<dbReference type="GO" id="GO:0003676">
    <property type="term" value="F:nucleic acid binding"/>
    <property type="evidence" value="ECO:0007669"/>
    <property type="project" value="InterPro"/>
</dbReference>
<feature type="region of interest" description="Disordered" evidence="1">
    <location>
        <begin position="19"/>
        <end position="75"/>
    </location>
</feature>
<feature type="compositionally biased region" description="Polar residues" evidence="1">
    <location>
        <begin position="345"/>
        <end position="357"/>
    </location>
</feature>
<protein>
    <recommendedName>
        <fullName evidence="2">RNase H type-1 domain-containing protein</fullName>
    </recommendedName>
</protein>
<evidence type="ECO:0000256" key="1">
    <source>
        <dbReference type="SAM" id="MobiDB-lite"/>
    </source>
</evidence>
<accession>A0A811K2J6</accession>
<feature type="region of interest" description="Disordered" evidence="1">
    <location>
        <begin position="382"/>
        <end position="592"/>
    </location>
</feature>
<dbReference type="Proteomes" id="UP000783686">
    <property type="component" value="Unassembled WGS sequence"/>
</dbReference>
<dbReference type="EMBL" id="CAJFDH010000002">
    <property type="protein sequence ID" value="CAD5210035.1"/>
    <property type="molecule type" value="Genomic_DNA"/>
</dbReference>